<name>A0A6J3LU67_9PEZI</name>
<evidence type="ECO:0000313" key="3">
    <source>
        <dbReference type="Proteomes" id="UP000504637"/>
    </source>
</evidence>
<feature type="region of interest" description="Disordered" evidence="1">
    <location>
        <begin position="185"/>
        <end position="218"/>
    </location>
</feature>
<dbReference type="AlphaFoldDB" id="A0A6J3LU67"/>
<dbReference type="RefSeq" id="XP_033455855.1">
    <property type="nucleotide sequence ID" value="XM_033608943.1"/>
</dbReference>
<gene>
    <name evidence="4" type="ORF">K489DRAFT_80727</name>
</gene>
<dbReference type="GeneID" id="54366744"/>
<evidence type="ECO:0000313" key="4">
    <source>
        <dbReference type="RefSeq" id="XP_033455855.1"/>
    </source>
</evidence>
<protein>
    <submittedName>
        <fullName evidence="4">Uncharacterized protein</fullName>
    </submittedName>
</protein>
<organism evidence="4">
    <name type="scientific">Dissoconium aciculare CBS 342.82</name>
    <dbReference type="NCBI Taxonomy" id="1314786"/>
    <lineage>
        <taxon>Eukaryota</taxon>
        <taxon>Fungi</taxon>
        <taxon>Dikarya</taxon>
        <taxon>Ascomycota</taxon>
        <taxon>Pezizomycotina</taxon>
        <taxon>Dothideomycetes</taxon>
        <taxon>Dothideomycetidae</taxon>
        <taxon>Mycosphaerellales</taxon>
        <taxon>Dissoconiaceae</taxon>
        <taxon>Dissoconium</taxon>
    </lineage>
</organism>
<evidence type="ECO:0000256" key="1">
    <source>
        <dbReference type="SAM" id="MobiDB-lite"/>
    </source>
</evidence>
<feature type="compositionally biased region" description="Basic and acidic residues" evidence="1">
    <location>
        <begin position="185"/>
        <end position="200"/>
    </location>
</feature>
<reference evidence="4" key="3">
    <citation type="submission" date="2025-08" db="UniProtKB">
        <authorList>
            <consortium name="RefSeq"/>
        </authorList>
    </citation>
    <scope>IDENTIFICATION</scope>
    <source>
        <strain evidence="4">CBS 342.82</strain>
    </source>
</reference>
<evidence type="ECO:0000256" key="2">
    <source>
        <dbReference type="SAM" id="Phobius"/>
    </source>
</evidence>
<dbReference type="Proteomes" id="UP000504637">
    <property type="component" value="Unplaced"/>
</dbReference>
<reference evidence="4" key="2">
    <citation type="submission" date="2020-04" db="EMBL/GenBank/DDBJ databases">
        <authorList>
            <consortium name="NCBI Genome Project"/>
        </authorList>
    </citation>
    <scope>NUCLEOTIDE SEQUENCE</scope>
    <source>
        <strain evidence="4">CBS 342.82</strain>
    </source>
</reference>
<accession>A0A6J3LU67</accession>
<proteinExistence type="predicted"/>
<keyword evidence="2" id="KW-1133">Transmembrane helix</keyword>
<sequence>MDGWRCCPLCARTHTHDATRCSARMSHGRDTKASRPGRHRTYVHTHTHAHTGVHLSHRVRRKSKVFRRVRWIGERERESRRKFSPANSCLTPLFLSLSLPLSIYLSALSKVSGDLVFCCIVRVSEKCVCGWVGVSKYGHTIDGIFLSIMPYTGQRARMHARMYSCCVVTCKWMYVQWAEQSRAEQSRAGGRDRSESDKAGKPRKSTTHPSHPDTVCARTHPGCNSNRIASRHISIAAASSKSPSSRARILAHSHHRRRRRSRLFPLPDVSRYYWGLAAIVLSLPHLVAALGWWSMACSAGRLLPGQTHTHSHHPPILSLP</sequence>
<reference evidence="4" key="1">
    <citation type="submission" date="2020-01" db="EMBL/GenBank/DDBJ databases">
        <authorList>
            <consortium name="DOE Joint Genome Institute"/>
            <person name="Haridas S."/>
            <person name="Albert R."/>
            <person name="Binder M."/>
            <person name="Bloem J."/>
            <person name="Labutti K."/>
            <person name="Salamov A."/>
            <person name="Andreopoulos B."/>
            <person name="Baker S.E."/>
            <person name="Barry K."/>
            <person name="Bills G."/>
            <person name="Bluhm B.H."/>
            <person name="Cannon C."/>
            <person name="Castanera R."/>
            <person name="Culley D.E."/>
            <person name="Daum C."/>
            <person name="Ezra D."/>
            <person name="Gonzalez J.B."/>
            <person name="Henrissat B."/>
            <person name="Kuo A."/>
            <person name="Liang C."/>
            <person name="Lipzen A."/>
            <person name="Lutzoni F."/>
            <person name="Magnuson J."/>
            <person name="Mondo S."/>
            <person name="Nolan M."/>
            <person name="Ohm R."/>
            <person name="Pangilinan J."/>
            <person name="Park H.-J."/>
            <person name="Ramirez L."/>
            <person name="Alfaro M."/>
            <person name="Sun H."/>
            <person name="Tritt A."/>
            <person name="Yoshinaga Y."/>
            <person name="Zwiers L.-H."/>
            <person name="Turgeon B.G."/>
            <person name="Goodwin S.B."/>
            <person name="Spatafora J.W."/>
            <person name="Crous P.W."/>
            <person name="Grigoriev I.V."/>
        </authorList>
    </citation>
    <scope>NUCLEOTIDE SEQUENCE</scope>
    <source>
        <strain evidence="4">CBS 342.82</strain>
    </source>
</reference>
<keyword evidence="3" id="KW-1185">Reference proteome</keyword>
<keyword evidence="2" id="KW-0472">Membrane</keyword>
<keyword evidence="2" id="KW-0812">Transmembrane</keyword>
<feature type="transmembrane region" description="Helical" evidence="2">
    <location>
        <begin position="272"/>
        <end position="293"/>
    </location>
</feature>